<dbReference type="RefSeq" id="WP_080998987.1">
    <property type="nucleotide sequence ID" value="NZ_CP076251.1"/>
</dbReference>
<evidence type="ECO:0000256" key="1">
    <source>
        <dbReference type="ARBA" id="ARBA00022679"/>
    </source>
</evidence>
<dbReference type="PANTHER" id="PTHR43877">
    <property type="entry name" value="AMINOALKYLPHOSPHONATE N-ACETYLTRANSFERASE-RELATED-RELATED"/>
    <property type="match status" value="1"/>
</dbReference>
<evidence type="ECO:0000313" key="4">
    <source>
        <dbReference type="EMBL" id="CTP87417.1"/>
    </source>
</evidence>
<dbReference type="CDD" id="cd04301">
    <property type="entry name" value="NAT_SF"/>
    <property type="match status" value="1"/>
</dbReference>
<keyword evidence="2" id="KW-0012">Acyltransferase</keyword>
<feature type="domain" description="N-acetyltransferase" evidence="3">
    <location>
        <begin position="4"/>
        <end position="136"/>
    </location>
</feature>
<dbReference type="SUPFAM" id="SSF55729">
    <property type="entry name" value="Acyl-CoA N-acyltransferases (Nat)"/>
    <property type="match status" value="1"/>
</dbReference>
<evidence type="ECO:0000259" key="3">
    <source>
        <dbReference type="PROSITE" id="PS51186"/>
    </source>
</evidence>
<dbReference type="GO" id="GO:0016747">
    <property type="term" value="F:acyltransferase activity, transferring groups other than amino-acyl groups"/>
    <property type="evidence" value="ECO:0007669"/>
    <property type="project" value="InterPro"/>
</dbReference>
<dbReference type="AlphaFoldDB" id="A0A0K2ZR01"/>
<protein>
    <submittedName>
        <fullName evidence="4">N-acetyltransferase GCN5</fullName>
    </submittedName>
</protein>
<name>A0A0K2ZR01_9XANT</name>
<organism evidence="4 5">
    <name type="scientific">Xanthomonas graminis pv. phlei</name>
    <dbReference type="NCBI Taxonomy" id="487906"/>
    <lineage>
        <taxon>Bacteria</taxon>
        <taxon>Pseudomonadati</taxon>
        <taxon>Pseudomonadota</taxon>
        <taxon>Gammaproteobacteria</taxon>
        <taxon>Lysobacterales</taxon>
        <taxon>Lysobacteraceae</taxon>
        <taxon>Xanthomonas</taxon>
        <taxon>Xanthomonas translucens group</taxon>
        <taxon>Xanthomonas graminis</taxon>
    </lineage>
</organism>
<sequence>MWALRTRCVRQVCSTHYPPEVIAAWAASPAPALYPQLIASAGAVLAEDASGRLRGFGVADLAGSEIDGLFVDPNVRGSGLGRCLLQALEAKLLPGARIHLAAALNAVAFYQAQGYVVLRQGRYAHPSGIALACTYMENTPGRRMPARLRPPSSAPSAYVCGGAASCHARTLLRCAGAACAAACDMPRHPRCAPIVVHVANRDRATAIAARGQLS</sequence>
<dbReference type="Proteomes" id="UP000045978">
    <property type="component" value="Unassembled WGS sequence"/>
</dbReference>
<keyword evidence="1 4" id="KW-0808">Transferase</keyword>
<dbReference type="Gene3D" id="3.40.630.30">
    <property type="match status" value="1"/>
</dbReference>
<dbReference type="InterPro" id="IPR000182">
    <property type="entry name" value="GNAT_dom"/>
</dbReference>
<evidence type="ECO:0000313" key="5">
    <source>
        <dbReference type="Proteomes" id="UP000045978"/>
    </source>
</evidence>
<dbReference type="PROSITE" id="PS51186">
    <property type="entry name" value="GNAT"/>
    <property type="match status" value="1"/>
</dbReference>
<proteinExistence type="predicted"/>
<reference evidence="4 5" key="1">
    <citation type="submission" date="2015-07" db="EMBL/GenBank/DDBJ databases">
        <authorList>
            <person name="Noorani M."/>
        </authorList>
    </citation>
    <scope>NUCLEOTIDE SEQUENCE [LARGE SCALE GENOMIC DNA]</scope>
    <source>
        <strain evidence="4">LMG730</strain>
    </source>
</reference>
<accession>A0A0K2ZR01</accession>
<dbReference type="EMBL" id="CXOJ01000031">
    <property type="protein sequence ID" value="CTP87417.1"/>
    <property type="molecule type" value="Genomic_DNA"/>
</dbReference>
<dbReference type="InterPro" id="IPR050832">
    <property type="entry name" value="Bact_Acetyltransf"/>
</dbReference>
<gene>
    <name evidence="4" type="ORF">XTPLMG730_1800</name>
</gene>
<dbReference type="InterPro" id="IPR016181">
    <property type="entry name" value="Acyl_CoA_acyltransferase"/>
</dbReference>
<dbReference type="Pfam" id="PF13673">
    <property type="entry name" value="Acetyltransf_10"/>
    <property type="match status" value="1"/>
</dbReference>
<dbReference type="PANTHER" id="PTHR43877:SF2">
    <property type="entry name" value="AMINOALKYLPHOSPHONATE N-ACETYLTRANSFERASE-RELATED"/>
    <property type="match status" value="1"/>
</dbReference>
<evidence type="ECO:0000256" key="2">
    <source>
        <dbReference type="ARBA" id="ARBA00023315"/>
    </source>
</evidence>